<comment type="similarity">
    <text evidence="2">Belongs to the YbaB/EbfC family.</text>
</comment>
<comment type="function">
    <text evidence="2">Binds to DNA and alters its conformation. May be involved in regulation of gene expression, nucleoid organization and DNA protection.</text>
</comment>
<dbReference type="InterPro" id="IPR004401">
    <property type="entry name" value="YbaB/EbfC"/>
</dbReference>
<evidence type="ECO:0000313" key="5">
    <source>
        <dbReference type="Proteomes" id="UP000006860"/>
    </source>
</evidence>
<dbReference type="KEGG" id="pbs:Plabr_4719"/>
<gene>
    <name evidence="4" type="ordered locus">Plabr_4719</name>
</gene>
<dbReference type="EMBL" id="CP002546">
    <property type="protein sequence ID" value="ADY62290.1"/>
    <property type="molecule type" value="Genomic_DNA"/>
</dbReference>
<name>F0SQB1_RUBBR</name>
<reference evidence="5" key="1">
    <citation type="submission" date="2011-02" db="EMBL/GenBank/DDBJ databases">
        <title>The complete genome of Planctomyces brasiliensis DSM 5305.</title>
        <authorList>
            <person name="Lucas S."/>
            <person name="Copeland A."/>
            <person name="Lapidus A."/>
            <person name="Bruce D."/>
            <person name="Goodwin L."/>
            <person name="Pitluck S."/>
            <person name="Kyrpides N."/>
            <person name="Mavromatis K."/>
            <person name="Pagani I."/>
            <person name="Ivanova N."/>
            <person name="Ovchinnikova G."/>
            <person name="Lu M."/>
            <person name="Detter J.C."/>
            <person name="Han C."/>
            <person name="Land M."/>
            <person name="Hauser L."/>
            <person name="Markowitz V."/>
            <person name="Cheng J.-F."/>
            <person name="Hugenholtz P."/>
            <person name="Woyke T."/>
            <person name="Wu D."/>
            <person name="Tindall B."/>
            <person name="Pomrenke H.G."/>
            <person name="Brambilla E."/>
            <person name="Klenk H.-P."/>
            <person name="Eisen J.A."/>
        </authorList>
    </citation>
    <scope>NUCLEOTIDE SEQUENCE [LARGE SCALE GENOMIC DNA]</scope>
    <source>
        <strain evidence="5">ATCC 49424 / DSM 5305 / JCM 21570 / NBRC 103401 / IFAM 1448</strain>
    </source>
</reference>
<dbReference type="Gene3D" id="3.30.1310.10">
    <property type="entry name" value="Nucleoid-associated protein YbaB-like domain"/>
    <property type="match status" value="1"/>
</dbReference>
<dbReference type="PIRSF" id="PIRSF004555">
    <property type="entry name" value="UCP004555"/>
    <property type="match status" value="1"/>
</dbReference>
<feature type="region of interest" description="Disordered" evidence="3">
    <location>
        <begin position="86"/>
        <end position="116"/>
    </location>
</feature>
<dbReference type="GO" id="GO:0043590">
    <property type="term" value="C:bacterial nucleoid"/>
    <property type="evidence" value="ECO:0007669"/>
    <property type="project" value="UniProtKB-UniRule"/>
</dbReference>
<comment type="subunit">
    <text evidence="2">Homodimer.</text>
</comment>
<dbReference type="STRING" id="756272.Plabr_4719"/>
<accession>F0SQB1</accession>
<comment type="subcellular location">
    <subcellularLocation>
        <location evidence="2">Cytoplasm</location>
        <location evidence="2">Nucleoid</location>
    </subcellularLocation>
</comment>
<keyword evidence="1 2" id="KW-0238">DNA-binding</keyword>
<dbReference type="HOGENOM" id="CLU_140930_0_1_0"/>
<dbReference type="OrthoDB" id="288497at2"/>
<evidence type="ECO:0000256" key="3">
    <source>
        <dbReference type="SAM" id="MobiDB-lite"/>
    </source>
</evidence>
<protein>
    <recommendedName>
        <fullName evidence="2">Nucleoid-associated protein Plabr_4719</fullName>
    </recommendedName>
</protein>
<dbReference type="RefSeq" id="WP_013630994.1">
    <property type="nucleotide sequence ID" value="NC_015174.1"/>
</dbReference>
<dbReference type="PANTHER" id="PTHR33449:SF1">
    <property type="entry name" value="NUCLEOID-ASSOCIATED PROTEIN YBAB"/>
    <property type="match status" value="1"/>
</dbReference>
<dbReference type="GO" id="GO:0003677">
    <property type="term" value="F:DNA binding"/>
    <property type="evidence" value="ECO:0007669"/>
    <property type="project" value="UniProtKB-UniRule"/>
</dbReference>
<dbReference type="eggNOG" id="COG0718">
    <property type="taxonomic scope" value="Bacteria"/>
</dbReference>
<evidence type="ECO:0000256" key="2">
    <source>
        <dbReference type="HAMAP-Rule" id="MF_00274"/>
    </source>
</evidence>
<dbReference type="Pfam" id="PF02575">
    <property type="entry name" value="YbaB_DNA_bd"/>
    <property type="match status" value="1"/>
</dbReference>
<proteinExistence type="inferred from homology"/>
<organism evidence="4 5">
    <name type="scientific">Rubinisphaera brasiliensis (strain ATCC 49424 / DSM 5305 / JCM 21570 / IAM 15109 / NBRC 103401 / IFAM 1448)</name>
    <name type="common">Planctomyces brasiliensis</name>
    <dbReference type="NCBI Taxonomy" id="756272"/>
    <lineage>
        <taxon>Bacteria</taxon>
        <taxon>Pseudomonadati</taxon>
        <taxon>Planctomycetota</taxon>
        <taxon>Planctomycetia</taxon>
        <taxon>Planctomycetales</taxon>
        <taxon>Planctomycetaceae</taxon>
        <taxon>Rubinisphaera</taxon>
    </lineage>
</organism>
<sequence length="116" mass="12558">MFKGLSNLASMMKQAQEIQGKMGEMQESLKSVHVEGEAGAGMVKVVVNGQQQVVSCQIEPSVLESGDREMLEELFVSATNQALDKSREAASSKMSELTEGMNFPGLQDALSNFTQK</sequence>
<dbReference type="AlphaFoldDB" id="F0SQB1"/>
<evidence type="ECO:0000313" key="4">
    <source>
        <dbReference type="EMBL" id="ADY62290.1"/>
    </source>
</evidence>
<dbReference type="Proteomes" id="UP000006860">
    <property type="component" value="Chromosome"/>
</dbReference>
<evidence type="ECO:0000256" key="1">
    <source>
        <dbReference type="ARBA" id="ARBA00023125"/>
    </source>
</evidence>
<dbReference type="InterPro" id="IPR036894">
    <property type="entry name" value="YbaB-like_sf"/>
</dbReference>
<keyword evidence="2" id="KW-0963">Cytoplasm</keyword>
<dbReference type="GO" id="GO:0005829">
    <property type="term" value="C:cytosol"/>
    <property type="evidence" value="ECO:0007669"/>
    <property type="project" value="TreeGrafter"/>
</dbReference>
<keyword evidence="5" id="KW-1185">Reference proteome</keyword>
<dbReference type="NCBIfam" id="TIGR00103">
    <property type="entry name" value="DNA_YbaB_EbfC"/>
    <property type="match status" value="1"/>
</dbReference>
<dbReference type="PANTHER" id="PTHR33449">
    <property type="entry name" value="NUCLEOID-ASSOCIATED PROTEIN YBAB"/>
    <property type="match status" value="1"/>
</dbReference>
<dbReference type="HAMAP" id="MF_00274">
    <property type="entry name" value="DNA_YbaB_EbfC"/>
    <property type="match status" value="1"/>
</dbReference>
<dbReference type="SUPFAM" id="SSF82607">
    <property type="entry name" value="YbaB-like"/>
    <property type="match status" value="1"/>
</dbReference>